<dbReference type="RefSeq" id="WP_188537598.1">
    <property type="nucleotide sequence ID" value="NZ_BMEQ01000012.1"/>
</dbReference>
<accession>A0A917GY08</accession>
<reference evidence="1" key="2">
    <citation type="submission" date="2020-09" db="EMBL/GenBank/DDBJ databases">
        <authorList>
            <person name="Sun Q."/>
            <person name="Zhou Y."/>
        </authorList>
    </citation>
    <scope>NUCLEOTIDE SEQUENCE</scope>
    <source>
        <strain evidence="1">CGMCC 1.12187</strain>
    </source>
</reference>
<dbReference type="Pfam" id="PF21848">
    <property type="entry name" value="DUF6907"/>
    <property type="match status" value="1"/>
</dbReference>
<evidence type="ECO:0000313" key="2">
    <source>
        <dbReference type="Proteomes" id="UP000638848"/>
    </source>
</evidence>
<dbReference type="InterPro" id="IPR054202">
    <property type="entry name" value="DUF6907"/>
</dbReference>
<organism evidence="1 2">
    <name type="scientific">Kocuria dechangensis</name>
    <dbReference type="NCBI Taxonomy" id="1176249"/>
    <lineage>
        <taxon>Bacteria</taxon>
        <taxon>Bacillati</taxon>
        <taxon>Actinomycetota</taxon>
        <taxon>Actinomycetes</taxon>
        <taxon>Micrococcales</taxon>
        <taxon>Micrococcaceae</taxon>
        <taxon>Kocuria</taxon>
    </lineage>
</organism>
<comment type="caution">
    <text evidence="1">The sequence shown here is derived from an EMBL/GenBank/DDBJ whole genome shotgun (WGS) entry which is preliminary data.</text>
</comment>
<keyword evidence="2" id="KW-1185">Reference proteome</keyword>
<dbReference type="Proteomes" id="UP000638848">
    <property type="component" value="Unassembled WGS sequence"/>
</dbReference>
<reference evidence="1" key="1">
    <citation type="journal article" date="2014" name="Int. J. Syst. Evol. Microbiol.">
        <title>Complete genome sequence of Corynebacterium casei LMG S-19264T (=DSM 44701T), isolated from a smear-ripened cheese.</title>
        <authorList>
            <consortium name="US DOE Joint Genome Institute (JGI-PGF)"/>
            <person name="Walter F."/>
            <person name="Albersmeier A."/>
            <person name="Kalinowski J."/>
            <person name="Ruckert C."/>
        </authorList>
    </citation>
    <scope>NUCLEOTIDE SEQUENCE</scope>
    <source>
        <strain evidence="1">CGMCC 1.12187</strain>
    </source>
</reference>
<sequence>MDQGLPELPDHHHPATPVTGCPTWCVTAHGTHTGEEDWLHLGEPLAITGEGTTARLCLSIDPGTGAVDGPYVLIGSSEYTPTAVVALSQALFALAAAATPHGTDQELPWMA</sequence>
<protein>
    <submittedName>
        <fullName evidence="1">Uncharacterized protein</fullName>
    </submittedName>
</protein>
<name>A0A917GY08_9MICC</name>
<dbReference type="AlphaFoldDB" id="A0A917GY08"/>
<evidence type="ECO:0000313" key="1">
    <source>
        <dbReference type="EMBL" id="GGG60665.1"/>
    </source>
</evidence>
<gene>
    <name evidence="1" type="ORF">GCM10011374_24420</name>
</gene>
<dbReference type="EMBL" id="BMEQ01000012">
    <property type="protein sequence ID" value="GGG60665.1"/>
    <property type="molecule type" value="Genomic_DNA"/>
</dbReference>
<proteinExistence type="predicted"/>